<evidence type="ECO:0000259" key="1">
    <source>
        <dbReference type="Pfam" id="PF00078"/>
    </source>
</evidence>
<dbReference type="Gramene" id="evm.model.08.1147">
    <property type="protein sequence ID" value="cds.evm.model.08.1147"/>
    <property type="gene ID" value="evm.TU.08.1147"/>
</dbReference>
<accession>A0A803Q7R9</accession>
<dbReference type="AlphaFoldDB" id="A0A803Q7R9"/>
<sequence>MRPQNSNLTWIVSCISRKFSGNKDPKVVSNVDDIEKVVCQYFSTFFRYQGFNKEATDFTLSVANTNLNDLQYNFLNAPFTDEEVRDALFQLFGDKSTGLDGFNAYFYQKNWDTLRDDLRKAILDILNNNASMSSINNTLIALIPKKANDSSLKDFRPISLSTTLYKIVANAIANRLKVVLGDIISPTQSAFLFVRLIFDNIYIAQEMVHAITHRKHDKLGWVGLKLDMENTFPC</sequence>
<dbReference type="InterPro" id="IPR000477">
    <property type="entry name" value="RT_dom"/>
</dbReference>
<dbReference type="PANTHER" id="PTHR46890">
    <property type="entry name" value="NON-LTR RETROLELEMENT REVERSE TRANSCRIPTASE-LIKE PROTEIN-RELATED"/>
    <property type="match status" value="1"/>
</dbReference>
<dbReference type="PANTHER" id="PTHR46890:SF48">
    <property type="entry name" value="RNA-DIRECTED DNA POLYMERASE"/>
    <property type="match status" value="1"/>
</dbReference>
<dbReference type="InterPro" id="IPR052343">
    <property type="entry name" value="Retrotransposon-Effector_Assoc"/>
</dbReference>
<keyword evidence="3" id="KW-1185">Reference proteome</keyword>
<dbReference type="EMBL" id="UZAU01000705">
    <property type="status" value="NOT_ANNOTATED_CDS"/>
    <property type="molecule type" value="Genomic_DNA"/>
</dbReference>
<evidence type="ECO:0000313" key="2">
    <source>
        <dbReference type="EnsemblPlants" id="cds.evm.model.08.1147"/>
    </source>
</evidence>
<dbReference type="Pfam" id="PF00078">
    <property type="entry name" value="RVT_1"/>
    <property type="match status" value="1"/>
</dbReference>
<feature type="domain" description="Reverse transcriptase" evidence="1">
    <location>
        <begin position="143"/>
        <end position="232"/>
    </location>
</feature>
<organism evidence="2 3">
    <name type="scientific">Cannabis sativa</name>
    <name type="common">Hemp</name>
    <name type="synonym">Marijuana</name>
    <dbReference type="NCBI Taxonomy" id="3483"/>
    <lineage>
        <taxon>Eukaryota</taxon>
        <taxon>Viridiplantae</taxon>
        <taxon>Streptophyta</taxon>
        <taxon>Embryophyta</taxon>
        <taxon>Tracheophyta</taxon>
        <taxon>Spermatophyta</taxon>
        <taxon>Magnoliopsida</taxon>
        <taxon>eudicotyledons</taxon>
        <taxon>Gunneridae</taxon>
        <taxon>Pentapetalae</taxon>
        <taxon>rosids</taxon>
        <taxon>fabids</taxon>
        <taxon>Rosales</taxon>
        <taxon>Cannabaceae</taxon>
        <taxon>Cannabis</taxon>
    </lineage>
</organism>
<dbReference type="EnsemblPlants" id="evm.model.08.1147">
    <property type="protein sequence ID" value="cds.evm.model.08.1147"/>
    <property type="gene ID" value="evm.TU.08.1147"/>
</dbReference>
<evidence type="ECO:0000313" key="3">
    <source>
        <dbReference type="Proteomes" id="UP000596661"/>
    </source>
</evidence>
<name>A0A803Q7R9_CANSA</name>
<reference evidence="2" key="2">
    <citation type="submission" date="2021-03" db="UniProtKB">
        <authorList>
            <consortium name="EnsemblPlants"/>
        </authorList>
    </citation>
    <scope>IDENTIFICATION</scope>
</reference>
<protein>
    <recommendedName>
        <fullName evidence="1">Reverse transcriptase domain-containing protein</fullName>
    </recommendedName>
</protein>
<proteinExistence type="predicted"/>
<dbReference type="Proteomes" id="UP000596661">
    <property type="component" value="Chromosome 8"/>
</dbReference>
<reference evidence="2" key="1">
    <citation type="submission" date="2018-11" db="EMBL/GenBank/DDBJ databases">
        <authorList>
            <person name="Grassa J C."/>
        </authorList>
    </citation>
    <scope>NUCLEOTIDE SEQUENCE [LARGE SCALE GENOMIC DNA]</scope>
</reference>